<dbReference type="EMBL" id="JAERQM010000007">
    <property type="protein sequence ID" value="MBU8546178.1"/>
    <property type="molecule type" value="Genomic_DNA"/>
</dbReference>
<feature type="compositionally biased region" description="Pro residues" evidence="1">
    <location>
        <begin position="173"/>
        <end position="185"/>
    </location>
</feature>
<keyword evidence="3" id="KW-1185">Reference proteome</keyword>
<name>A0ABS6HDW9_9PROT</name>
<evidence type="ECO:0000256" key="1">
    <source>
        <dbReference type="SAM" id="MobiDB-lite"/>
    </source>
</evidence>
<feature type="compositionally biased region" description="Low complexity" evidence="1">
    <location>
        <begin position="192"/>
        <end position="244"/>
    </location>
</feature>
<sequence>MSGASPPPPRGLIGFLDGLREGQVVVGWAADPQDRAARPILRLMRGLEVLAECRADVARDDGNPGFHLRAPAPLTPQDILEGRVRVRALLPGRQAATTLAMTRRMREMLEAAAGWEPTTLDPAPAPPPPAAPKVATPPAPRVSEVAPPPEAEAPPPRAPAQPPAPAQQDPVRSDPPPPAIRPAPEPTRHWTPAPAAPGWTPAPAAPAAAMPSSGPAGSATPLPAAATAAPAAPKSSPPMSSRPAVPVPEAAPPPPPPPLDAFLALARVATAAGVPALHLLVPRRATVLADEASPAWEQAAAARPLLAADWVPLRQAFAQQPNAGGYWREDGRSLSIDGCHALLLTLLKVLQARVPEASGALGRAASLARRADLAALPRRDIPPEPGASARPSFLGVAMRETEPDLSEAIFADRPAPRLIGEVMPGLEAWSAPSAPLPWRVVVLAAPGLGGSAGPARLGWWLRWLVAECVLSEALHIAAPEAALGPQPDLVLTLAPEP</sequence>
<accession>A0ABS6HDW9</accession>
<comment type="caution">
    <text evidence="2">The sequence shown here is derived from an EMBL/GenBank/DDBJ whole genome shotgun (WGS) entry which is preliminary data.</text>
</comment>
<protein>
    <submittedName>
        <fullName evidence="2">Uncharacterized protein</fullName>
    </submittedName>
</protein>
<evidence type="ECO:0000313" key="2">
    <source>
        <dbReference type="EMBL" id="MBU8546178.1"/>
    </source>
</evidence>
<reference evidence="2 3" key="1">
    <citation type="submission" date="2021-01" db="EMBL/GenBank/DDBJ databases">
        <title>Roseomonas sp. nov, a bacterium isolated from an oil production mixture in Yumen Oilfield.</title>
        <authorList>
            <person name="Wu D."/>
        </authorList>
    </citation>
    <scope>NUCLEOTIDE SEQUENCE [LARGE SCALE GENOMIC DNA]</scope>
    <source>
        <strain evidence="2 3">ROY-5-3</strain>
    </source>
</reference>
<proteinExistence type="predicted"/>
<feature type="region of interest" description="Disordered" evidence="1">
    <location>
        <begin position="117"/>
        <end position="253"/>
    </location>
</feature>
<feature type="compositionally biased region" description="Pro residues" evidence="1">
    <location>
        <begin position="123"/>
        <end position="165"/>
    </location>
</feature>
<gene>
    <name evidence="2" type="ORF">JJQ90_20830</name>
</gene>
<organism evidence="2 3">
    <name type="scientific">Falsiroseomonas oleicola</name>
    <dbReference type="NCBI Taxonomy" id="2801474"/>
    <lineage>
        <taxon>Bacteria</taxon>
        <taxon>Pseudomonadati</taxon>
        <taxon>Pseudomonadota</taxon>
        <taxon>Alphaproteobacteria</taxon>
        <taxon>Acetobacterales</taxon>
        <taxon>Roseomonadaceae</taxon>
        <taxon>Falsiroseomonas</taxon>
    </lineage>
</organism>
<evidence type="ECO:0000313" key="3">
    <source>
        <dbReference type="Proteomes" id="UP000689967"/>
    </source>
</evidence>
<dbReference type="RefSeq" id="WP_216878204.1">
    <property type="nucleotide sequence ID" value="NZ_JAERQM010000007.1"/>
</dbReference>
<dbReference type="Proteomes" id="UP000689967">
    <property type="component" value="Unassembled WGS sequence"/>
</dbReference>